<protein>
    <submittedName>
        <fullName evidence="1">Uncharacterized protein</fullName>
    </submittedName>
</protein>
<comment type="caution">
    <text evidence="1">The sequence shown here is derived from an EMBL/GenBank/DDBJ whole genome shotgun (WGS) entry which is preliminary data.</text>
</comment>
<evidence type="ECO:0000313" key="2">
    <source>
        <dbReference type="Proteomes" id="UP000034539"/>
    </source>
</evidence>
<sequence length="190" mass="21015">MRNTLLLIISLVAFGSFLIGVNVGKKVAFEEIKLSDITPTLTAVNITNSPPISPITPISPTNNETMKPSNNGFSTYTNQTCGFSFTYHGSYIKEESNNNATVINLDPDNPDDKISATCQKDIPRPPLSDNKIENIEIDGIAAKLYHDAYMKDGSPRDEVIVKLPNREEDLFIAGYGKTFNQILTTLKFIR</sequence>
<accession>A0A0G0SF75</accession>
<gene>
    <name evidence="1" type="ORF">UT63_C0018G0015</name>
</gene>
<dbReference type="AlphaFoldDB" id="A0A0G0SF75"/>
<organism evidence="1 2">
    <name type="scientific">Candidatus Gottesmanbacteria bacterium GW2011_GWC2_39_8</name>
    <dbReference type="NCBI Taxonomy" id="1618450"/>
    <lineage>
        <taxon>Bacteria</taxon>
        <taxon>Candidatus Gottesmaniibacteriota</taxon>
    </lineage>
</organism>
<dbReference type="Proteomes" id="UP000034539">
    <property type="component" value="Unassembled WGS sequence"/>
</dbReference>
<evidence type="ECO:0000313" key="1">
    <source>
        <dbReference type="EMBL" id="KKR33375.1"/>
    </source>
</evidence>
<name>A0A0G0SF75_9BACT</name>
<proteinExistence type="predicted"/>
<reference evidence="1 2" key="1">
    <citation type="journal article" date="2015" name="Nature">
        <title>rRNA introns, odd ribosomes, and small enigmatic genomes across a large radiation of phyla.</title>
        <authorList>
            <person name="Brown C.T."/>
            <person name="Hug L.A."/>
            <person name="Thomas B.C."/>
            <person name="Sharon I."/>
            <person name="Castelle C.J."/>
            <person name="Singh A."/>
            <person name="Wilkins M.J."/>
            <person name="Williams K.H."/>
            <person name="Banfield J.F."/>
        </authorList>
    </citation>
    <scope>NUCLEOTIDE SEQUENCE [LARGE SCALE GENOMIC DNA]</scope>
</reference>
<dbReference type="EMBL" id="LBXN01000018">
    <property type="protein sequence ID" value="KKR33375.1"/>
    <property type="molecule type" value="Genomic_DNA"/>
</dbReference>